<feature type="compositionally biased region" description="Low complexity" evidence="1">
    <location>
        <begin position="38"/>
        <end position="82"/>
    </location>
</feature>
<gene>
    <name evidence="2" type="ORF">OGATHE_001089</name>
</gene>
<organism evidence="2 3">
    <name type="scientific">Ogataea polymorpha</name>
    <dbReference type="NCBI Taxonomy" id="460523"/>
    <lineage>
        <taxon>Eukaryota</taxon>
        <taxon>Fungi</taxon>
        <taxon>Dikarya</taxon>
        <taxon>Ascomycota</taxon>
        <taxon>Saccharomycotina</taxon>
        <taxon>Pichiomycetes</taxon>
        <taxon>Pichiales</taxon>
        <taxon>Pichiaceae</taxon>
        <taxon>Ogataea</taxon>
    </lineage>
</organism>
<feature type="region of interest" description="Disordered" evidence="1">
    <location>
        <begin position="132"/>
        <end position="166"/>
    </location>
</feature>
<feature type="region of interest" description="Disordered" evidence="1">
    <location>
        <begin position="38"/>
        <end position="85"/>
    </location>
</feature>
<accession>A0A9P8PS00</accession>
<name>A0A9P8PS00_9ASCO</name>
<dbReference type="EMBL" id="JAEUBD010000146">
    <property type="protein sequence ID" value="KAH3676600.1"/>
    <property type="molecule type" value="Genomic_DNA"/>
</dbReference>
<keyword evidence="3" id="KW-1185">Reference proteome</keyword>
<feature type="compositionally biased region" description="Low complexity" evidence="1">
    <location>
        <begin position="145"/>
        <end position="159"/>
    </location>
</feature>
<dbReference type="Proteomes" id="UP000788993">
    <property type="component" value="Unassembled WGS sequence"/>
</dbReference>
<sequence>MAAPALTLGQILLEFFPTAAKPAFKIDQGTIDLRCLEQESSSTGNGSQTSSTNLSTSVLSSGDDWSRGSSSRGSSRRNWASGDSGGGNDLLLGAWAVGDGQGGGTGDGVSLSVGDNRGWLWAVGSQSSDNLRNSGLVSNGRDGAVRVSSESSGSQSKWRQSSELHF</sequence>
<evidence type="ECO:0000256" key="1">
    <source>
        <dbReference type="SAM" id="MobiDB-lite"/>
    </source>
</evidence>
<dbReference type="AlphaFoldDB" id="A0A9P8PS00"/>
<protein>
    <submittedName>
        <fullName evidence="2">Uncharacterized protein</fullName>
    </submittedName>
</protein>
<evidence type="ECO:0000313" key="3">
    <source>
        <dbReference type="Proteomes" id="UP000788993"/>
    </source>
</evidence>
<reference evidence="2" key="1">
    <citation type="journal article" date="2021" name="Open Biol.">
        <title>Shared evolutionary footprints suggest mitochondrial oxidative damage underlies multiple complex I losses in fungi.</title>
        <authorList>
            <person name="Schikora-Tamarit M.A."/>
            <person name="Marcet-Houben M."/>
            <person name="Nosek J."/>
            <person name="Gabaldon T."/>
        </authorList>
    </citation>
    <scope>NUCLEOTIDE SEQUENCE</scope>
    <source>
        <strain evidence="2">NCAIM Y.01608</strain>
    </source>
</reference>
<comment type="caution">
    <text evidence="2">The sequence shown here is derived from an EMBL/GenBank/DDBJ whole genome shotgun (WGS) entry which is preliminary data.</text>
</comment>
<evidence type="ECO:0000313" key="2">
    <source>
        <dbReference type="EMBL" id="KAH3676600.1"/>
    </source>
</evidence>
<reference evidence="2" key="2">
    <citation type="submission" date="2021-01" db="EMBL/GenBank/DDBJ databases">
        <authorList>
            <person name="Schikora-Tamarit M.A."/>
        </authorList>
    </citation>
    <scope>NUCLEOTIDE SEQUENCE</scope>
    <source>
        <strain evidence="2">NCAIM Y.01608</strain>
    </source>
</reference>
<proteinExistence type="predicted"/>